<organism evidence="3 4">
    <name type="scientific">Alligator sinensis</name>
    <name type="common">Chinese alligator</name>
    <dbReference type="NCBI Taxonomy" id="38654"/>
    <lineage>
        <taxon>Eukaryota</taxon>
        <taxon>Metazoa</taxon>
        <taxon>Chordata</taxon>
        <taxon>Craniata</taxon>
        <taxon>Vertebrata</taxon>
        <taxon>Euteleostomi</taxon>
        <taxon>Archelosauria</taxon>
        <taxon>Archosauria</taxon>
        <taxon>Crocodylia</taxon>
        <taxon>Alligatoridae</taxon>
        <taxon>Alligatorinae</taxon>
        <taxon>Alligator</taxon>
    </lineage>
</organism>
<sequence>MKLLFFSCVLSIAIAVPVPLDDSDGSSSREWLSYRFPFYPRVPQFLPPSPPIPPMPLPQPPPSPLGFPFPFNLTGLVVPFPFPFPPGPSFPGFPVGKVSHFHFLIVLGLFNTISAALLISILNT</sequence>
<keyword evidence="3" id="KW-1185">Reference proteome</keyword>
<evidence type="ECO:0000256" key="2">
    <source>
        <dbReference type="SAM" id="SignalP"/>
    </source>
</evidence>
<accession>A0A3Q0G4I3</accession>
<dbReference type="KEGG" id="asn:106721858"/>
<name>A0A3Q0G4I3_ALLSI</name>
<keyword evidence="1" id="KW-0812">Transmembrane</keyword>
<evidence type="ECO:0000256" key="1">
    <source>
        <dbReference type="SAM" id="Phobius"/>
    </source>
</evidence>
<evidence type="ECO:0000313" key="4">
    <source>
        <dbReference type="RefSeq" id="XP_025053018.1"/>
    </source>
</evidence>
<proteinExistence type="predicted"/>
<keyword evidence="1" id="KW-0472">Membrane</keyword>
<dbReference type="RefSeq" id="XP_025053018.1">
    <property type="nucleotide sequence ID" value="XM_025197233.1"/>
</dbReference>
<keyword evidence="1" id="KW-1133">Transmembrane helix</keyword>
<dbReference type="InParanoid" id="A0A3Q0G4I3"/>
<protein>
    <submittedName>
        <fullName evidence="4">U1 small nuclear ribonucleoprotein C-like</fullName>
    </submittedName>
</protein>
<dbReference type="AlphaFoldDB" id="A0A3Q0G4I3"/>
<evidence type="ECO:0000313" key="3">
    <source>
        <dbReference type="Proteomes" id="UP000189705"/>
    </source>
</evidence>
<feature type="transmembrane region" description="Helical" evidence="1">
    <location>
        <begin position="101"/>
        <end position="122"/>
    </location>
</feature>
<keyword evidence="2" id="KW-0732">Signal</keyword>
<dbReference type="Proteomes" id="UP000189705">
    <property type="component" value="Unplaced"/>
</dbReference>
<feature type="signal peptide" evidence="2">
    <location>
        <begin position="1"/>
        <end position="15"/>
    </location>
</feature>
<feature type="chain" id="PRO_5018041010" evidence="2">
    <location>
        <begin position="16"/>
        <end position="124"/>
    </location>
</feature>
<reference evidence="4" key="1">
    <citation type="submission" date="2025-08" db="UniProtKB">
        <authorList>
            <consortium name="RefSeq"/>
        </authorList>
    </citation>
    <scope>IDENTIFICATION</scope>
</reference>
<dbReference type="GeneID" id="106721858"/>
<gene>
    <name evidence="4" type="primary">LOC106721858</name>
</gene>